<dbReference type="Gene3D" id="3.30.420.10">
    <property type="entry name" value="Ribonuclease H-like superfamily/Ribonuclease H"/>
    <property type="match status" value="1"/>
</dbReference>
<dbReference type="InterPro" id="IPR026960">
    <property type="entry name" value="RVT-Znf"/>
</dbReference>
<name>A0A834TFX4_9FABA</name>
<feature type="domain" description="RNase H type-1" evidence="1">
    <location>
        <begin position="275"/>
        <end position="396"/>
    </location>
</feature>
<dbReference type="InterPro" id="IPR036397">
    <property type="entry name" value="RNaseH_sf"/>
</dbReference>
<accession>A0A834TFX4</accession>
<dbReference type="CDD" id="cd06222">
    <property type="entry name" value="RNase_H_like"/>
    <property type="match status" value="1"/>
</dbReference>
<dbReference type="InterPro" id="IPR012337">
    <property type="entry name" value="RNaseH-like_sf"/>
</dbReference>
<dbReference type="AlphaFoldDB" id="A0A834TFX4"/>
<protein>
    <submittedName>
        <fullName evidence="3">Reverse transcriptase</fullName>
    </submittedName>
</protein>
<dbReference type="Proteomes" id="UP000634136">
    <property type="component" value="Unassembled WGS sequence"/>
</dbReference>
<dbReference type="OrthoDB" id="1166712at2759"/>
<dbReference type="GO" id="GO:0003964">
    <property type="term" value="F:RNA-directed DNA polymerase activity"/>
    <property type="evidence" value="ECO:0007669"/>
    <property type="project" value="UniProtKB-KW"/>
</dbReference>
<dbReference type="Pfam" id="PF13456">
    <property type="entry name" value="RVT_3"/>
    <property type="match status" value="1"/>
</dbReference>
<reference evidence="3" key="1">
    <citation type="submission" date="2020-09" db="EMBL/GenBank/DDBJ databases">
        <title>Genome-Enabled Discovery of Anthraquinone Biosynthesis in Senna tora.</title>
        <authorList>
            <person name="Kang S.-H."/>
            <person name="Pandey R.P."/>
            <person name="Lee C.-M."/>
            <person name="Sim J.-S."/>
            <person name="Jeong J.-T."/>
            <person name="Choi B.-S."/>
            <person name="Jung M."/>
            <person name="Ginzburg D."/>
            <person name="Zhao K."/>
            <person name="Won S.Y."/>
            <person name="Oh T.-J."/>
            <person name="Yu Y."/>
            <person name="Kim N.-H."/>
            <person name="Lee O.R."/>
            <person name="Lee T.-H."/>
            <person name="Bashyal P."/>
            <person name="Kim T.-S."/>
            <person name="Lee W.-H."/>
            <person name="Kawkins C."/>
            <person name="Kim C.-K."/>
            <person name="Kim J.S."/>
            <person name="Ahn B.O."/>
            <person name="Rhee S.Y."/>
            <person name="Sohng J.K."/>
        </authorList>
    </citation>
    <scope>NUCLEOTIDE SEQUENCE</scope>
    <source>
        <tissue evidence="3">Leaf</tissue>
    </source>
</reference>
<evidence type="ECO:0000313" key="3">
    <source>
        <dbReference type="EMBL" id="KAF7820511.1"/>
    </source>
</evidence>
<keyword evidence="3" id="KW-0808">Transferase</keyword>
<dbReference type="SUPFAM" id="SSF53098">
    <property type="entry name" value="Ribonuclease H-like"/>
    <property type="match status" value="1"/>
</dbReference>
<dbReference type="Pfam" id="PF13966">
    <property type="entry name" value="zf-RVT"/>
    <property type="match status" value="1"/>
</dbReference>
<dbReference type="PANTHER" id="PTHR47074:SF11">
    <property type="entry name" value="REVERSE TRANSCRIPTASE-LIKE PROTEIN"/>
    <property type="match status" value="1"/>
</dbReference>
<evidence type="ECO:0000313" key="4">
    <source>
        <dbReference type="Proteomes" id="UP000634136"/>
    </source>
</evidence>
<evidence type="ECO:0000259" key="1">
    <source>
        <dbReference type="Pfam" id="PF13456"/>
    </source>
</evidence>
<comment type="caution">
    <text evidence="3">The sequence shown here is derived from an EMBL/GenBank/DDBJ whole genome shotgun (WGS) entry which is preliminary data.</text>
</comment>
<gene>
    <name evidence="3" type="ORF">G2W53_025966</name>
</gene>
<proteinExistence type="predicted"/>
<dbReference type="PANTHER" id="PTHR47074">
    <property type="entry name" value="BNAC02G40300D PROTEIN"/>
    <property type="match status" value="1"/>
</dbReference>
<keyword evidence="3" id="KW-0548">Nucleotidyltransferase</keyword>
<sequence length="426" mass="48122">MEAKKGSRASWGWSSLLVGRDTLKLGIGWKLSSRVPNAEWEGRNVSSIISRNSWKLGELHNCLSSVEGEYKVKSGYQIAKKTLKSVEVARPSSSFVIPKGLWGAIWKLKVAKKVKHFIWRLCSNPLPSMVNLFKKRCLENASCPICNMEEETSEHLFLFCKWTEMVWFGSLFCARWNRFEVKRMEEWWSDLLIGVAKVDDWVASLFACTCWHIWKERCKAVFDNGVVDVSFVIQRSFSAAAEFWSVNGFDKCVKGNNGCSFKGWLPPSSGVLKVNCDAAFDESSGVAGIGVLVRDDKGRLVDGCCIRAKACSMNMAESLALKEALGICLKLHIDTCLIGSDCLNLVTVVNQMDVNWDWLCPGIMKEILLMCGQLCWPSILHIKRIGNKAADWVARSVVRRMCPMDWVLFPHPLWCLFCLLILRVQV</sequence>
<dbReference type="EMBL" id="JAAIUW010000008">
    <property type="protein sequence ID" value="KAF7820511.1"/>
    <property type="molecule type" value="Genomic_DNA"/>
</dbReference>
<keyword evidence="4" id="KW-1185">Reference proteome</keyword>
<dbReference type="GO" id="GO:0003676">
    <property type="term" value="F:nucleic acid binding"/>
    <property type="evidence" value="ECO:0007669"/>
    <property type="project" value="InterPro"/>
</dbReference>
<dbReference type="InterPro" id="IPR002156">
    <property type="entry name" value="RNaseH_domain"/>
</dbReference>
<dbReference type="InterPro" id="IPR044730">
    <property type="entry name" value="RNase_H-like_dom_plant"/>
</dbReference>
<dbReference type="GO" id="GO:0004523">
    <property type="term" value="F:RNA-DNA hybrid ribonuclease activity"/>
    <property type="evidence" value="ECO:0007669"/>
    <property type="project" value="InterPro"/>
</dbReference>
<evidence type="ECO:0000259" key="2">
    <source>
        <dbReference type="Pfam" id="PF13966"/>
    </source>
</evidence>
<keyword evidence="3" id="KW-0695">RNA-directed DNA polymerase</keyword>
<dbReference type="InterPro" id="IPR052929">
    <property type="entry name" value="RNase_H-like_EbsB-rel"/>
</dbReference>
<organism evidence="3 4">
    <name type="scientific">Senna tora</name>
    <dbReference type="NCBI Taxonomy" id="362788"/>
    <lineage>
        <taxon>Eukaryota</taxon>
        <taxon>Viridiplantae</taxon>
        <taxon>Streptophyta</taxon>
        <taxon>Embryophyta</taxon>
        <taxon>Tracheophyta</taxon>
        <taxon>Spermatophyta</taxon>
        <taxon>Magnoliopsida</taxon>
        <taxon>eudicotyledons</taxon>
        <taxon>Gunneridae</taxon>
        <taxon>Pentapetalae</taxon>
        <taxon>rosids</taxon>
        <taxon>fabids</taxon>
        <taxon>Fabales</taxon>
        <taxon>Fabaceae</taxon>
        <taxon>Caesalpinioideae</taxon>
        <taxon>Cassia clade</taxon>
        <taxon>Senna</taxon>
    </lineage>
</organism>
<feature type="domain" description="Reverse transcriptase zinc-binding" evidence="2">
    <location>
        <begin position="70"/>
        <end position="167"/>
    </location>
</feature>